<evidence type="ECO:0000313" key="3">
    <source>
        <dbReference type="Proteomes" id="UP000324392"/>
    </source>
</evidence>
<accession>A0A455VT07</accession>
<proteinExistence type="predicted"/>
<dbReference type="AlphaFoldDB" id="A0A455VT07"/>
<evidence type="ECO:0000313" key="2">
    <source>
        <dbReference type="EMBL" id="BBI93005.1"/>
    </source>
</evidence>
<evidence type="ECO:0000256" key="1">
    <source>
        <dbReference type="SAM" id="MobiDB-lite"/>
    </source>
</evidence>
<protein>
    <submittedName>
        <fullName evidence="2">Uncharacterized protein</fullName>
    </submittedName>
</protein>
<feature type="compositionally biased region" description="Polar residues" evidence="1">
    <location>
        <begin position="14"/>
        <end position="29"/>
    </location>
</feature>
<gene>
    <name evidence="2" type="ORF">SSYIS1_30180</name>
</gene>
<name>A0A455VT07_9GAMM</name>
<sequence length="44" mass="4691">MRPDWPGISADTPPDQQGKSQNNGLTLQRESVVYGTSSLVPCCG</sequence>
<organism evidence="2 3">
    <name type="scientific">Serratia symbiotica</name>
    <dbReference type="NCBI Taxonomy" id="138074"/>
    <lineage>
        <taxon>Bacteria</taxon>
        <taxon>Pseudomonadati</taxon>
        <taxon>Pseudomonadota</taxon>
        <taxon>Gammaproteobacteria</taxon>
        <taxon>Enterobacterales</taxon>
        <taxon>Yersiniaceae</taxon>
        <taxon>Serratia</taxon>
    </lineage>
</organism>
<feature type="region of interest" description="Disordered" evidence="1">
    <location>
        <begin position="1"/>
        <end position="29"/>
    </location>
</feature>
<dbReference type="Proteomes" id="UP000324392">
    <property type="component" value="Chromosome"/>
</dbReference>
<dbReference type="EMBL" id="AP019531">
    <property type="protein sequence ID" value="BBI93005.1"/>
    <property type="molecule type" value="Genomic_DNA"/>
</dbReference>
<reference evidence="2 3" key="1">
    <citation type="submission" date="2019-03" db="EMBL/GenBank/DDBJ databases">
        <title>The genome sequence of Candidatus Serratia symbiotica strain IS.</title>
        <authorList>
            <person name="Nikoh N."/>
            <person name="Koga R."/>
            <person name="Oshima K."/>
            <person name="Hattori M."/>
            <person name="Fukatsu T."/>
        </authorList>
    </citation>
    <scope>NUCLEOTIDE SEQUENCE [LARGE SCALE GENOMIC DNA]</scope>
    <source>
        <strain evidence="2 3">IS</strain>
    </source>
</reference>